<name>A0A3P7NWI9_9FIRM</name>
<organism evidence="3 4">
    <name type="scientific">Petrocella atlantisensis</name>
    <dbReference type="NCBI Taxonomy" id="2173034"/>
    <lineage>
        <taxon>Bacteria</taxon>
        <taxon>Bacillati</taxon>
        <taxon>Bacillota</taxon>
        <taxon>Clostridia</taxon>
        <taxon>Lachnospirales</taxon>
        <taxon>Vallitaleaceae</taxon>
        <taxon>Petrocella</taxon>
    </lineage>
</organism>
<dbReference type="RefSeq" id="WP_125136631.1">
    <property type="nucleotide sequence ID" value="NZ_LR130778.1"/>
</dbReference>
<dbReference type="CDD" id="cd11614">
    <property type="entry name" value="SAF_CpaB_FlgA_like"/>
    <property type="match status" value="1"/>
</dbReference>
<sequence length="304" mass="34041">MKNIFRNRTIIGITCIVVALAICFGLTPMYNTAITAKTEMVRVSQDILKGEVITKDMLQVVEIGEYNLPDNIIRDKENIIGKYANSDIYKGDYLMADKLSDSPLVNYAYLYDFDGSERAISVTIKTFAAGLSGKLEPGDIVTIMVSDFGERKETITPIELQYVQVLAVTASSGLDTEEYVAPEESNYAEDEKELPSTITLKVSADQAKLLADLEIKGKIHAVFVYRGSEENCNEFLEEQKVVLEEIRLQKEEEERLAEDEKLRLKDLLNQEENTEDLDETNAEGEVPMDDIPVDNEGGEIDATE</sequence>
<dbReference type="InterPro" id="IPR013974">
    <property type="entry name" value="SAF"/>
</dbReference>
<feature type="compositionally biased region" description="Basic and acidic residues" evidence="1">
    <location>
        <begin position="254"/>
        <end position="268"/>
    </location>
</feature>
<dbReference type="InterPro" id="IPR036732">
    <property type="entry name" value="AFP_Neu5c_C_sf"/>
</dbReference>
<dbReference type="KEGG" id="cbar:PATL70BA_1411"/>
<reference evidence="3 4" key="1">
    <citation type="submission" date="2018-09" db="EMBL/GenBank/DDBJ databases">
        <authorList>
            <person name="Postec A."/>
        </authorList>
    </citation>
    <scope>NUCLEOTIDE SEQUENCE [LARGE SCALE GENOMIC DNA]</scope>
    <source>
        <strain evidence="3">70B-A</strain>
    </source>
</reference>
<protein>
    <submittedName>
        <fullName evidence="3">Pilus assembly protein CpaB</fullName>
    </submittedName>
</protein>
<dbReference type="InterPro" id="IPR031571">
    <property type="entry name" value="RcpC_dom"/>
</dbReference>
<dbReference type="SUPFAM" id="SSF51269">
    <property type="entry name" value="AFP III-like domain"/>
    <property type="match status" value="1"/>
</dbReference>
<dbReference type="OrthoDB" id="1953381at2"/>
<proteinExistence type="predicted"/>
<feature type="compositionally biased region" description="Acidic residues" evidence="1">
    <location>
        <begin position="272"/>
        <end position="304"/>
    </location>
</feature>
<keyword evidence="4" id="KW-1185">Reference proteome</keyword>
<dbReference type="Gene3D" id="3.90.1210.10">
    <property type="entry name" value="Antifreeze-like/N-acetylneuraminic acid synthase C-terminal domain"/>
    <property type="match status" value="1"/>
</dbReference>
<dbReference type="Pfam" id="PF16976">
    <property type="entry name" value="RcpC"/>
    <property type="match status" value="1"/>
</dbReference>
<dbReference type="Proteomes" id="UP000279029">
    <property type="component" value="Chromosome"/>
</dbReference>
<dbReference type="NCBIfam" id="TIGR03177">
    <property type="entry name" value="pilus_cpaB"/>
    <property type="match status" value="1"/>
</dbReference>
<feature type="domain" description="SAF" evidence="2">
    <location>
        <begin position="38"/>
        <end position="100"/>
    </location>
</feature>
<feature type="region of interest" description="Disordered" evidence="1">
    <location>
        <begin position="254"/>
        <end position="304"/>
    </location>
</feature>
<evidence type="ECO:0000313" key="3">
    <source>
        <dbReference type="EMBL" id="VDN47295.1"/>
    </source>
</evidence>
<dbReference type="InterPro" id="IPR017592">
    <property type="entry name" value="Pilus_assmbl_Flp-typ_CpaB"/>
</dbReference>
<dbReference type="SMART" id="SM00858">
    <property type="entry name" value="SAF"/>
    <property type="match status" value="1"/>
</dbReference>
<evidence type="ECO:0000313" key="4">
    <source>
        <dbReference type="Proteomes" id="UP000279029"/>
    </source>
</evidence>
<accession>A0A3P7NWI9</accession>
<dbReference type="AlphaFoldDB" id="A0A3P7NWI9"/>
<gene>
    <name evidence="3" type="ORF">PATL70BA_1411</name>
</gene>
<dbReference type="Pfam" id="PF08666">
    <property type="entry name" value="SAF"/>
    <property type="match status" value="1"/>
</dbReference>
<dbReference type="EMBL" id="LR130778">
    <property type="protein sequence ID" value="VDN47295.1"/>
    <property type="molecule type" value="Genomic_DNA"/>
</dbReference>
<evidence type="ECO:0000256" key="1">
    <source>
        <dbReference type="SAM" id="MobiDB-lite"/>
    </source>
</evidence>
<evidence type="ECO:0000259" key="2">
    <source>
        <dbReference type="SMART" id="SM00858"/>
    </source>
</evidence>